<evidence type="ECO:0000313" key="2">
    <source>
        <dbReference type="Proteomes" id="UP001358586"/>
    </source>
</evidence>
<evidence type="ECO:0008006" key="3">
    <source>
        <dbReference type="Google" id="ProtNLM"/>
    </source>
</evidence>
<name>A0ABR0MQD3_GOSAR</name>
<gene>
    <name evidence="1" type="ORF">PVK06_044112</name>
</gene>
<evidence type="ECO:0000313" key="1">
    <source>
        <dbReference type="EMBL" id="KAK5776153.1"/>
    </source>
</evidence>
<dbReference type="EMBL" id="JARKNE010000012">
    <property type="protein sequence ID" value="KAK5776153.1"/>
    <property type="molecule type" value="Genomic_DNA"/>
</dbReference>
<keyword evidence="2" id="KW-1185">Reference proteome</keyword>
<dbReference type="Proteomes" id="UP001358586">
    <property type="component" value="Chromosome 12"/>
</dbReference>
<protein>
    <recommendedName>
        <fullName evidence="3">RNase H type-1 domain-containing protein</fullName>
    </recommendedName>
</protein>
<sequence length="71" mass="8081">MVFHEKIPSTFATEAMAYIQAIHLGLHLGLLKVEIEGDSRIVIRKLQKEVEVAVIAEAEEVLMEYQQSWSL</sequence>
<accession>A0ABR0MQD3</accession>
<comment type="caution">
    <text evidence="1">The sequence shown here is derived from an EMBL/GenBank/DDBJ whole genome shotgun (WGS) entry which is preliminary data.</text>
</comment>
<proteinExistence type="predicted"/>
<organism evidence="1 2">
    <name type="scientific">Gossypium arboreum</name>
    <name type="common">Tree cotton</name>
    <name type="synonym">Gossypium nanking</name>
    <dbReference type="NCBI Taxonomy" id="29729"/>
    <lineage>
        <taxon>Eukaryota</taxon>
        <taxon>Viridiplantae</taxon>
        <taxon>Streptophyta</taxon>
        <taxon>Embryophyta</taxon>
        <taxon>Tracheophyta</taxon>
        <taxon>Spermatophyta</taxon>
        <taxon>Magnoliopsida</taxon>
        <taxon>eudicotyledons</taxon>
        <taxon>Gunneridae</taxon>
        <taxon>Pentapetalae</taxon>
        <taxon>rosids</taxon>
        <taxon>malvids</taxon>
        <taxon>Malvales</taxon>
        <taxon>Malvaceae</taxon>
        <taxon>Malvoideae</taxon>
        <taxon>Gossypium</taxon>
    </lineage>
</organism>
<reference evidence="1 2" key="1">
    <citation type="submission" date="2023-03" db="EMBL/GenBank/DDBJ databases">
        <title>WGS of Gossypium arboreum.</title>
        <authorList>
            <person name="Yu D."/>
        </authorList>
    </citation>
    <scope>NUCLEOTIDE SEQUENCE [LARGE SCALE GENOMIC DNA]</scope>
    <source>
        <tissue evidence="1">Leaf</tissue>
    </source>
</reference>